<feature type="compositionally biased region" description="Acidic residues" evidence="1">
    <location>
        <begin position="566"/>
        <end position="601"/>
    </location>
</feature>
<dbReference type="EMBL" id="CP090894">
    <property type="protein sequence ID" value="ULT93487.1"/>
    <property type="molecule type" value="Genomic_DNA"/>
</dbReference>
<proteinExistence type="predicted"/>
<evidence type="ECO:0000313" key="3">
    <source>
        <dbReference type="Proteomes" id="UP000827892"/>
    </source>
</evidence>
<dbReference type="InterPro" id="IPR040161">
    <property type="entry name" value="FB224"/>
</dbReference>
<dbReference type="AlphaFoldDB" id="A0AAE9D3T6"/>
<protein>
    <submittedName>
        <fullName evidence="2">Uncharacterized protein</fullName>
    </submittedName>
</protein>
<reference evidence="2 3" key="1">
    <citation type="submission" date="2022-05" db="EMBL/GenBank/DDBJ databases">
        <title>Chromosome-level reference genomes for two strains of Caenorhabditis briggsae: an improved platform for comparative genomics.</title>
        <authorList>
            <person name="Stevens L."/>
            <person name="Andersen E.C."/>
        </authorList>
    </citation>
    <scope>NUCLEOTIDE SEQUENCE [LARGE SCALE GENOMIC DNA]</scope>
    <source>
        <strain evidence="2">QX1410_ONT</strain>
        <tissue evidence="2">Whole-organism</tissue>
    </source>
</reference>
<evidence type="ECO:0000313" key="2">
    <source>
        <dbReference type="EMBL" id="ULT93487.1"/>
    </source>
</evidence>
<gene>
    <name evidence="2" type="ORF">L3Y34_003170</name>
</gene>
<dbReference type="PANTHER" id="PTHR23015:SF4">
    <property type="entry name" value="DUF38 DOMAIN-CONTAINING PROTEIN-RELATED"/>
    <property type="match status" value="1"/>
</dbReference>
<sequence length="928" mass="110284">MPSPEFLTSDEEREILLHYEYLKQNSARQAHSNLCQMIDSQEVPDPPPSPEESEVSSAGYEGCVDTPHSRESFSFDPNSVYGPRWDSTPGPLKRTKSEDEVYPPKKNYNEADSDDETMEHDKEDEYENGIELRTVNQKFMYLKGHVTRFDEKQFRYSSRMMKSEVKNSSNSLVMLADIPNTVKVAITYGKVKLELCPLRNMDPQDIVKRYQMEYWRGNGGTWLWYQGDVRFVDNRKYQELAARDFIRATRRELYKLEIDFEEYNGWNLKIYPFTAFFKKLEAYPMDPISLSHTFKMKTYAKVEKSMLSQPKHLEYMISHIRWSERVPADVHRDIVPNPYVIELSVWDSSHLETRELPALSFESIIQLEQWREPKQLVVNDPQISFSGYMKTLLTFNSVEYWELKVKDVIEISKYMKGLNTRKTKRCSNCIIYSKIPINIEFQHYARHRFFINLHGFPRRNYRREAMFIEPRLLMAAPQELTNEELTNEVSKIIRKEFKSLHTFRQAHRVVWDFIRRHDGLEQRLRNEALAKAERLELRRQKEEYKQRRREGTLFRRPLNPDGSEVQPEEEEEESESDEEESNDDDVEDEEEVSENEEENAEFADDDTVVYTVRFVRRKMRKLAENVMRRENNRETRILKFYDIYKALYFRRINPIIMESVGEYYGLRNGCSERFVRLELVGLDAFLDLFEKTLRDYHLTLRVVELRIKLFGFDRSLIHDTTCLLSVFKCLNPGVLRKLTIETVNHREFGIRCDSISSKYIVNEPNYQNPGEFSPMRPVLETGHWRRLTMLDTKNVKMVLGWETLFHLAYIGITKLTIGPILDIIATFTDHLPRQHDKVVIEVKEPFEILTFIQTACSHILHIPLRVVEPEIPPEYNFLYFRTLYFPVLGMAVKPHEIHLALVYPRNRKPEVFTNVPMEQLRCRRQWYL</sequence>
<feature type="region of interest" description="Disordered" evidence="1">
    <location>
        <begin position="32"/>
        <end position="119"/>
    </location>
</feature>
<dbReference type="Proteomes" id="UP000827892">
    <property type="component" value="Chromosome IV"/>
</dbReference>
<accession>A0AAE9D3T6</accession>
<dbReference type="PANTHER" id="PTHR23015">
    <property type="entry name" value="UNCHARACTERIZED C.ELEGANS PROTEIN"/>
    <property type="match status" value="1"/>
</dbReference>
<name>A0AAE9D3T6_CAEBR</name>
<organism evidence="2 3">
    <name type="scientific">Caenorhabditis briggsae</name>
    <dbReference type="NCBI Taxonomy" id="6238"/>
    <lineage>
        <taxon>Eukaryota</taxon>
        <taxon>Metazoa</taxon>
        <taxon>Ecdysozoa</taxon>
        <taxon>Nematoda</taxon>
        <taxon>Chromadorea</taxon>
        <taxon>Rhabditida</taxon>
        <taxon>Rhabditina</taxon>
        <taxon>Rhabditomorpha</taxon>
        <taxon>Rhabditoidea</taxon>
        <taxon>Rhabditidae</taxon>
        <taxon>Peloderinae</taxon>
        <taxon>Caenorhabditis</taxon>
    </lineage>
</organism>
<feature type="compositionally biased region" description="Basic and acidic residues" evidence="1">
    <location>
        <begin position="95"/>
        <end position="109"/>
    </location>
</feature>
<feature type="region of interest" description="Disordered" evidence="1">
    <location>
        <begin position="548"/>
        <end position="601"/>
    </location>
</feature>
<evidence type="ECO:0000256" key="1">
    <source>
        <dbReference type="SAM" id="MobiDB-lite"/>
    </source>
</evidence>